<evidence type="ECO:0000313" key="2">
    <source>
        <dbReference type="Proteomes" id="UP000014540"/>
    </source>
</evidence>
<evidence type="ECO:0000313" key="1">
    <source>
        <dbReference type="EMBL" id="EPG75460.1"/>
    </source>
</evidence>
<sequence>MYLFGKFRILTNRGSYDPERDSNLDGKDRQCSSSEIARFYQLLY</sequence>
<dbReference type="AlphaFoldDB" id="S3VG63"/>
<name>S3VG63_9LEPT</name>
<protein>
    <submittedName>
        <fullName evidence="1">Uncharacterized protein</fullName>
    </submittedName>
</protein>
<dbReference type="Proteomes" id="UP000014540">
    <property type="component" value="Unassembled WGS sequence"/>
</dbReference>
<gene>
    <name evidence="1" type="ORF">LEP1GSC058_2124</name>
</gene>
<proteinExistence type="predicted"/>
<organism evidence="1 2">
    <name type="scientific">Leptospira fainei serovar Hurstbridge str. BUT 6</name>
    <dbReference type="NCBI Taxonomy" id="1193011"/>
    <lineage>
        <taxon>Bacteria</taxon>
        <taxon>Pseudomonadati</taxon>
        <taxon>Spirochaetota</taxon>
        <taxon>Spirochaetia</taxon>
        <taxon>Leptospirales</taxon>
        <taxon>Leptospiraceae</taxon>
        <taxon>Leptospira</taxon>
    </lineage>
</organism>
<comment type="caution">
    <text evidence="1">The sequence shown here is derived from an EMBL/GenBank/DDBJ whole genome shotgun (WGS) entry which is preliminary data.</text>
</comment>
<accession>S3VG63</accession>
<reference evidence="1" key="1">
    <citation type="submission" date="2013-04" db="EMBL/GenBank/DDBJ databases">
        <authorList>
            <person name="Harkins D.M."/>
            <person name="Durkin A.S."/>
            <person name="Selengut J.D."/>
            <person name="Sanka R."/>
            <person name="DePew J."/>
            <person name="Purushe J."/>
            <person name="Ahmed A."/>
            <person name="van der Linden H."/>
            <person name="Goris M.G.A."/>
            <person name="Hartskeerl R.A."/>
            <person name="Vinetz J.M."/>
            <person name="Sutton G.G."/>
            <person name="Nelson W.C."/>
            <person name="Fouts D.E."/>
        </authorList>
    </citation>
    <scope>NUCLEOTIDE SEQUENCE [LARGE SCALE GENOMIC DNA]</scope>
    <source>
        <strain evidence="1">BUT 6</strain>
    </source>
</reference>
<dbReference type="EMBL" id="AKWZ02000003">
    <property type="protein sequence ID" value="EPG75460.1"/>
    <property type="molecule type" value="Genomic_DNA"/>
</dbReference>
<dbReference type="STRING" id="1193011.LEP1GSC058_2124"/>
<keyword evidence="2" id="KW-1185">Reference proteome</keyword>